<dbReference type="SMART" id="SM00135">
    <property type="entry name" value="LY"/>
    <property type="match status" value="20"/>
</dbReference>
<dbReference type="Pfam" id="PF00057">
    <property type="entry name" value="Ldl_recept_a"/>
    <property type="match status" value="3"/>
</dbReference>
<reference evidence="15 16" key="1">
    <citation type="submission" date="2024-03" db="EMBL/GenBank/DDBJ databases">
        <title>The genome assembly and annotation of the cricket Gryllus longicercus Weissman &amp; Gray.</title>
        <authorList>
            <person name="Szrajer S."/>
            <person name="Gray D."/>
            <person name="Ylla G."/>
        </authorList>
    </citation>
    <scope>NUCLEOTIDE SEQUENCE [LARGE SCALE GENOMIC DNA]</scope>
    <source>
        <strain evidence="15">DAG 2021-001</strain>
        <tissue evidence="15">Whole body minus gut</tissue>
    </source>
</reference>
<dbReference type="SUPFAM" id="SSF63825">
    <property type="entry name" value="YWTD domain"/>
    <property type="match status" value="4"/>
</dbReference>
<feature type="repeat" description="LDL-receptor class B" evidence="11">
    <location>
        <begin position="847"/>
        <end position="889"/>
    </location>
</feature>
<feature type="repeat" description="LDL-receptor class B" evidence="11">
    <location>
        <begin position="236"/>
        <end position="278"/>
    </location>
</feature>
<evidence type="ECO:0000256" key="2">
    <source>
        <dbReference type="ARBA" id="ARBA00022536"/>
    </source>
</evidence>
<dbReference type="Proteomes" id="UP001378592">
    <property type="component" value="Unassembled WGS sequence"/>
</dbReference>
<dbReference type="InterPro" id="IPR036055">
    <property type="entry name" value="LDL_receptor-like_sf"/>
</dbReference>
<evidence type="ECO:0008006" key="17">
    <source>
        <dbReference type="Google" id="ProtNLM"/>
    </source>
</evidence>
<dbReference type="InterPro" id="IPR023415">
    <property type="entry name" value="LDLR_class-A_CS"/>
</dbReference>
<feature type="domain" description="EGF-like" evidence="14">
    <location>
        <begin position="328"/>
        <end position="366"/>
    </location>
</feature>
<dbReference type="InterPro" id="IPR001881">
    <property type="entry name" value="EGF-like_Ca-bd_dom"/>
</dbReference>
<dbReference type="GO" id="GO:0016020">
    <property type="term" value="C:membrane"/>
    <property type="evidence" value="ECO:0007669"/>
    <property type="project" value="UniProtKB-SubCell"/>
</dbReference>
<dbReference type="PROSITE" id="PS01209">
    <property type="entry name" value="LDLRA_1"/>
    <property type="match status" value="1"/>
</dbReference>
<comment type="subcellular location">
    <subcellularLocation>
        <location evidence="1">Membrane</location>
        <topology evidence="1">Single-pass membrane protein</topology>
    </subcellularLocation>
</comment>
<dbReference type="InterPro" id="IPR000033">
    <property type="entry name" value="LDLR_classB_rpt"/>
</dbReference>
<dbReference type="Pfam" id="PF00058">
    <property type="entry name" value="Ldl_recept_b"/>
    <property type="match status" value="9"/>
</dbReference>
<feature type="repeat" description="LDL-receptor class B" evidence="11">
    <location>
        <begin position="147"/>
        <end position="189"/>
    </location>
</feature>
<keyword evidence="7 10" id="KW-1015">Disulfide bond</keyword>
<evidence type="ECO:0000256" key="10">
    <source>
        <dbReference type="PROSITE-ProRule" id="PRU00124"/>
    </source>
</evidence>
<gene>
    <name evidence="15" type="ORF">R5R35_000192</name>
</gene>
<feature type="repeat" description="LDL-receptor class B" evidence="11">
    <location>
        <begin position="1047"/>
        <end position="1090"/>
    </location>
</feature>
<feature type="domain" description="EGF-like calcium-binding" evidence="13">
    <location>
        <begin position="634"/>
        <end position="672"/>
    </location>
</feature>
<comment type="caution">
    <text evidence="15">The sequence shown here is derived from an EMBL/GenBank/DDBJ whole genome shotgun (WGS) entry which is preliminary data.</text>
</comment>
<dbReference type="Gene3D" id="4.10.400.10">
    <property type="entry name" value="Low-density Lipoprotein Receptor"/>
    <property type="match status" value="3"/>
</dbReference>
<evidence type="ECO:0000313" key="15">
    <source>
        <dbReference type="EMBL" id="KAK7873394.1"/>
    </source>
</evidence>
<evidence type="ECO:0000256" key="5">
    <source>
        <dbReference type="ARBA" id="ARBA00022737"/>
    </source>
</evidence>
<evidence type="ECO:0000256" key="11">
    <source>
        <dbReference type="PROSITE-ProRule" id="PRU00461"/>
    </source>
</evidence>
<feature type="disulfide bond" evidence="10">
    <location>
        <begin position="1355"/>
        <end position="1367"/>
    </location>
</feature>
<feature type="repeat" description="LDL-receptor class B" evidence="11">
    <location>
        <begin position="1135"/>
        <end position="1177"/>
    </location>
</feature>
<dbReference type="GO" id="GO:0005509">
    <property type="term" value="F:calcium ion binding"/>
    <property type="evidence" value="ECO:0007669"/>
    <property type="project" value="InterPro"/>
</dbReference>
<dbReference type="SMART" id="SM00192">
    <property type="entry name" value="LDLa"/>
    <property type="match status" value="3"/>
</dbReference>
<evidence type="ECO:0000256" key="9">
    <source>
        <dbReference type="ARBA" id="ARBA00023180"/>
    </source>
</evidence>
<dbReference type="InterPro" id="IPR000742">
    <property type="entry name" value="EGF"/>
</dbReference>
<evidence type="ECO:0000259" key="14">
    <source>
        <dbReference type="SMART" id="SM00181"/>
    </source>
</evidence>
<keyword evidence="3" id="KW-0254">Endocytosis</keyword>
<keyword evidence="8" id="KW-0675">Receptor</keyword>
<keyword evidence="9" id="KW-0325">Glycoprotein</keyword>
<dbReference type="FunFam" id="2.120.10.30:FF:000001">
    <property type="entry name" value="Low-density lipoprotein receptor-related protein 6"/>
    <property type="match status" value="2"/>
</dbReference>
<dbReference type="Pfam" id="PF14670">
    <property type="entry name" value="FXa_inhibition"/>
    <property type="match status" value="2"/>
</dbReference>
<comment type="caution">
    <text evidence="10">Lacks conserved residue(s) required for the propagation of feature annotation.</text>
</comment>
<feature type="repeat" description="LDL-receptor class B" evidence="11">
    <location>
        <begin position="457"/>
        <end position="499"/>
    </location>
</feature>
<feature type="repeat" description="LDL-receptor class B" evidence="11">
    <location>
        <begin position="190"/>
        <end position="235"/>
    </location>
</feature>
<dbReference type="InterPro" id="IPR002172">
    <property type="entry name" value="LDrepeatLR_classA_rpt"/>
</dbReference>
<feature type="region of interest" description="Disordered" evidence="12">
    <location>
        <begin position="1544"/>
        <end position="1570"/>
    </location>
</feature>
<dbReference type="PANTHER" id="PTHR46513:SF41">
    <property type="entry name" value="LOW-DENSITY LIPOPROTEIN RECEPTOR-RELATED PROTEIN"/>
    <property type="match status" value="1"/>
</dbReference>
<dbReference type="InterPro" id="IPR011042">
    <property type="entry name" value="6-blade_b-propeller_TolB-like"/>
</dbReference>
<feature type="region of interest" description="Disordered" evidence="12">
    <location>
        <begin position="1695"/>
        <end position="1731"/>
    </location>
</feature>
<feature type="repeat" description="LDL-receptor class B" evidence="11">
    <location>
        <begin position="761"/>
        <end position="803"/>
    </location>
</feature>
<evidence type="ECO:0000256" key="6">
    <source>
        <dbReference type="ARBA" id="ARBA00023136"/>
    </source>
</evidence>
<evidence type="ECO:0000256" key="7">
    <source>
        <dbReference type="ARBA" id="ARBA00023157"/>
    </source>
</evidence>
<feature type="repeat" description="LDL-receptor class B" evidence="11">
    <location>
        <begin position="500"/>
        <end position="544"/>
    </location>
</feature>
<feature type="repeat" description="LDL-receptor class B" evidence="11">
    <location>
        <begin position="804"/>
        <end position="846"/>
    </location>
</feature>
<keyword evidence="6" id="KW-0472">Membrane</keyword>
<feature type="disulfide bond" evidence="10">
    <location>
        <begin position="1362"/>
        <end position="1380"/>
    </location>
</feature>
<organism evidence="15 16">
    <name type="scientific">Gryllus longicercus</name>
    <dbReference type="NCBI Taxonomy" id="2509291"/>
    <lineage>
        <taxon>Eukaryota</taxon>
        <taxon>Metazoa</taxon>
        <taxon>Ecdysozoa</taxon>
        <taxon>Arthropoda</taxon>
        <taxon>Hexapoda</taxon>
        <taxon>Insecta</taxon>
        <taxon>Pterygota</taxon>
        <taxon>Neoptera</taxon>
        <taxon>Polyneoptera</taxon>
        <taxon>Orthoptera</taxon>
        <taxon>Ensifera</taxon>
        <taxon>Gryllidea</taxon>
        <taxon>Grylloidea</taxon>
        <taxon>Gryllidae</taxon>
        <taxon>Gryllinae</taxon>
        <taxon>Gryllus</taxon>
    </lineage>
</organism>
<proteinExistence type="predicted"/>
<dbReference type="InterPro" id="IPR050778">
    <property type="entry name" value="Cueball_EGF_LRP_Nidogen"/>
</dbReference>
<dbReference type="Gene3D" id="2.120.10.30">
    <property type="entry name" value="TolB, C-terminal domain"/>
    <property type="match status" value="4"/>
</dbReference>
<keyword evidence="5" id="KW-0677">Repeat</keyword>
<feature type="disulfide bond" evidence="10">
    <location>
        <begin position="1398"/>
        <end position="1416"/>
    </location>
</feature>
<name>A0AAN9VXF5_9ORTH</name>
<protein>
    <recommendedName>
        <fullName evidence="17">Low-density lipoprotein receptor-related protein 6</fullName>
    </recommendedName>
</protein>
<feature type="disulfide bond" evidence="10">
    <location>
        <begin position="1374"/>
        <end position="1389"/>
    </location>
</feature>
<keyword evidence="2" id="KW-0245">EGF-like domain</keyword>
<dbReference type="SUPFAM" id="SSF57424">
    <property type="entry name" value="LDL receptor-like module"/>
    <property type="match status" value="3"/>
</dbReference>
<accession>A0AAN9VXF5</accession>
<dbReference type="CDD" id="cd00112">
    <property type="entry name" value="LDLa"/>
    <property type="match status" value="3"/>
</dbReference>
<feature type="repeat" description="LDL-receptor class B" evidence="11">
    <location>
        <begin position="545"/>
        <end position="587"/>
    </location>
</feature>
<dbReference type="PROSITE" id="PS51120">
    <property type="entry name" value="LDLRB"/>
    <property type="match status" value="13"/>
</dbReference>
<feature type="repeat" description="LDL-receptor class B" evidence="11">
    <location>
        <begin position="414"/>
        <end position="456"/>
    </location>
</feature>
<feature type="domain" description="EGF-like" evidence="14">
    <location>
        <begin position="1269"/>
        <end position="1311"/>
    </location>
</feature>
<evidence type="ECO:0000256" key="12">
    <source>
        <dbReference type="SAM" id="MobiDB-lite"/>
    </source>
</evidence>
<evidence type="ECO:0000256" key="4">
    <source>
        <dbReference type="ARBA" id="ARBA00022729"/>
    </source>
</evidence>
<dbReference type="EMBL" id="JAZDUA010000014">
    <property type="protein sequence ID" value="KAK7873394.1"/>
    <property type="molecule type" value="Genomic_DNA"/>
</dbReference>
<evidence type="ECO:0000259" key="13">
    <source>
        <dbReference type="SMART" id="SM00179"/>
    </source>
</evidence>
<keyword evidence="16" id="KW-1185">Reference proteome</keyword>
<keyword evidence="4" id="KW-0732">Signal</keyword>
<dbReference type="FunFam" id="2.10.25.10:FF:000240">
    <property type="entry name" value="Vitamin K-dependent protein S"/>
    <property type="match status" value="1"/>
</dbReference>
<evidence type="ECO:0000256" key="8">
    <source>
        <dbReference type="ARBA" id="ARBA00023170"/>
    </source>
</evidence>
<dbReference type="SMART" id="SM00179">
    <property type="entry name" value="EGF_CA"/>
    <property type="match status" value="1"/>
</dbReference>
<dbReference type="SUPFAM" id="SSF57196">
    <property type="entry name" value="EGF/Laminin"/>
    <property type="match status" value="2"/>
</dbReference>
<feature type="repeat" description="LDL-receptor class B" evidence="11">
    <location>
        <begin position="718"/>
        <end position="760"/>
    </location>
</feature>
<feature type="compositionally biased region" description="Pro residues" evidence="12">
    <location>
        <begin position="1714"/>
        <end position="1724"/>
    </location>
</feature>
<feature type="domain" description="EGF-like" evidence="14">
    <location>
        <begin position="635"/>
        <end position="672"/>
    </location>
</feature>
<dbReference type="SMART" id="SM00181">
    <property type="entry name" value="EGF"/>
    <property type="match status" value="4"/>
</dbReference>
<dbReference type="Gene3D" id="2.10.25.10">
    <property type="entry name" value="Laminin"/>
    <property type="match status" value="1"/>
</dbReference>
<sequence length="1731" mass="191376">MRCSSSSRGKLCGRNNILFRMWVTSWIFISCVIYGAESASYRLLFTTSKEIRVVSVTGGHRPRPQQDVGKLVQDMEGCAAVDYLYDAGLVCWTDLALERIQCVPYNGSAHPAPVAGAGGGHGASAVQRIVTSELISPDGLAADWYTRKLYWTDGEMNRVEVVALDTRHRKVLFWEDIDQPRAIALAPMRGLMFWTDWGEVPKIERAGMNGDPLTRRPIVTDNIFWPNGLTVDHNAERLYWQDGKLRFIASMNFDGGGRRQLLSGNKHLPYPFALTFLGGSVFWTDWKSWDIMQLENGAREPRQLLHSDQTPLYVQAWDRSRQPPGRSPCQRDNGGCSHLCLLAPDPPGYSCACPTGVRLIDNRTCADGPRDVLLVVQRNDISKLSLDTPDFTISALPLHDVKHAIAIDFDPVDELLYWTDDEAHALRRARLDGSAQEDVVTAELGHPDGIAVDWVARNLYWTDTGMDRIEVARLDGKYRKVLISEDLNEPRAIAVAPTEGWLFWSDWETGRARIERAALDGTTRRVLVNEKLGWPNGIVLDIEHRHLYWCDAMTDKLEVVTLDGNERREVLNDGLPHMFGLSLLGDYLYWTDWQKRTIERVHKLTGGNRTLIVEQLPNVMGLKVMRLGEAPGNNSCSVNNAGCSHLCLNRPDGHVCACQMGYELTADEKTCVIPEAFLLYARRENIGRISIENSKNDATIPVSGVKDASALDFDINDNRIYWTDVRLKVIMRAFMNGSDVHKIIELGLDTPEGMAVDWVAHNIYWTDTGSMRIEVARTNGSARKVLLWKGLDEPRSIVLDPREGYMYWSDWGNQGRIERAALDGSQRSELFLKTGRARGLTIDYATRQLYWTDSYPAALYMASLDGRNRRELVTQGLEWPYGLTQYQNFIYWSDFKSGNIECVDKMTGLNRTRIHENLNSTTDLLVFHSSRQAGWNQCFQNGGCSHLCLALPAGETPIPGIGGPHGTNSHGLPQPTRQSTTYRCGCPTHYTLAADNQTCKAPESFLVYSQRNLLTRLLPDTDDCPTAVLPIHNLKNVRAIEFDPVSQFFYWVDGKSQSIRRVYDNGSNASVLVPAGSRHHPYDLAVDPYRRLLFWSCASADAINVSRLDNGTEVGVVVKGTDEKPRSIALHPEKGFLFWVDVGQRRVVRSQLNGQKREIISQEETDQLSALAVDRRENRVFWVSLHQIKSADLDGRKSAIILDLDRDASAKQLAVLGQWLYWADAERQQVVRARKSDGQKQSEVRGRLVNLSDLVAVQVPDPEMLEGHPCSWQRDHGGCSHLCLVSPEGAAECGCPVGLVFGRDGNEKNCVKPPNCGDNMFMCAGIGKDCIPMEWRCDGFDDCPDSSDEIECPACGPDKFLCRSGGCIARENECDGIDHCSDRSDELHCCAKPDMFRCATEHCVRPELRCDNYVNCRDGSDETAPDCPAQQSSKSTYLVVIVVASAALVSLVGLAYYCHRRLLGASASTLDDDLGDSAGDPLAPKACRAVGKPICQVTALQKNGHRGVGMAAKSLPKVVGIGNGGTGGCGVDGVRMSILNGGSTTTTSNSYDRSHITGASSSTTEGGGGVAPLLVSSSSVLGYPCETLNPPPSPATTADSARRHHRHHMACDDDYWCSSSGASRFRPYRHYRAINQPPPPTPCSTDVCDESDSNYPPGRRYCGPPCSEYDSDPFPPPPTPRSHYLSDCGAGGLTTSCPPSPSSTAGRSSTYFNPLPPPPSPAPSPIGRCDC</sequence>
<dbReference type="PRINTS" id="PR00261">
    <property type="entry name" value="LDLRECEPTOR"/>
</dbReference>
<evidence type="ECO:0000313" key="16">
    <source>
        <dbReference type="Proteomes" id="UP001378592"/>
    </source>
</evidence>
<evidence type="ECO:0000256" key="3">
    <source>
        <dbReference type="ARBA" id="ARBA00022583"/>
    </source>
</evidence>
<dbReference type="PROSITE" id="PS50068">
    <property type="entry name" value="LDLRA_2"/>
    <property type="match status" value="3"/>
</dbReference>
<dbReference type="PROSITE" id="PS51257">
    <property type="entry name" value="PROKAR_LIPOPROTEIN"/>
    <property type="match status" value="1"/>
</dbReference>
<evidence type="ECO:0000256" key="1">
    <source>
        <dbReference type="ARBA" id="ARBA00004167"/>
    </source>
</evidence>
<feature type="disulfide bond" evidence="10">
    <location>
        <begin position="1337"/>
        <end position="1352"/>
    </location>
</feature>
<dbReference type="FunFam" id="2.120.10.30:FF:000241">
    <property type="entry name" value="Low-density lipoprotein receptor-related protein 6"/>
    <property type="match status" value="2"/>
</dbReference>
<dbReference type="PANTHER" id="PTHR46513">
    <property type="entry name" value="VITELLOGENIN RECEPTOR-LIKE PROTEIN-RELATED-RELATED"/>
    <property type="match status" value="1"/>
</dbReference>
<dbReference type="GO" id="GO:0006897">
    <property type="term" value="P:endocytosis"/>
    <property type="evidence" value="ECO:0007669"/>
    <property type="project" value="UniProtKB-KW"/>
</dbReference>
<feature type="domain" description="EGF-like" evidence="14">
    <location>
        <begin position="937"/>
        <end position="1000"/>
    </location>
</feature>